<sequence>MWLLSRLTRNKAGSPAVNKVCHTAPNEQALPNCRQREQEKGAGVIVFYHTCPFRFTGKKKDG</sequence>
<evidence type="ECO:0000313" key="2">
    <source>
        <dbReference type="Proteomes" id="UP000095544"/>
    </source>
</evidence>
<gene>
    <name evidence="1" type="ORF">ERS852491_03338</name>
</gene>
<reference evidence="1 2" key="1">
    <citation type="submission" date="2015-09" db="EMBL/GenBank/DDBJ databases">
        <authorList>
            <consortium name="Pathogen Informatics"/>
        </authorList>
    </citation>
    <scope>NUCLEOTIDE SEQUENCE [LARGE SCALE GENOMIC DNA]</scope>
    <source>
        <strain evidence="1 2">2789STDY5834876</strain>
    </source>
</reference>
<dbReference type="Proteomes" id="UP000095544">
    <property type="component" value="Unassembled WGS sequence"/>
</dbReference>
<organism evidence="1 2">
    <name type="scientific">Faecalicatena contorta</name>
    <dbReference type="NCBI Taxonomy" id="39482"/>
    <lineage>
        <taxon>Bacteria</taxon>
        <taxon>Bacillati</taxon>
        <taxon>Bacillota</taxon>
        <taxon>Clostridia</taxon>
        <taxon>Lachnospirales</taxon>
        <taxon>Lachnospiraceae</taxon>
        <taxon>Faecalicatena</taxon>
    </lineage>
</organism>
<proteinExistence type="predicted"/>
<dbReference type="EMBL" id="CYZU01000035">
    <property type="protein sequence ID" value="CUO79886.1"/>
    <property type="molecule type" value="Genomic_DNA"/>
</dbReference>
<name>A0A174I1T8_9FIRM</name>
<accession>A0A174I1T8</accession>
<evidence type="ECO:0000313" key="1">
    <source>
        <dbReference type="EMBL" id="CUO79886.1"/>
    </source>
</evidence>
<protein>
    <submittedName>
        <fullName evidence="1">Uncharacterized protein</fullName>
    </submittedName>
</protein>
<dbReference type="AlphaFoldDB" id="A0A174I1T8"/>